<evidence type="ECO:0000256" key="2">
    <source>
        <dbReference type="ARBA" id="ARBA00022833"/>
    </source>
</evidence>
<dbReference type="PANTHER" id="PTHR36150:SF1">
    <property type="entry name" value="DNA GYRASE INHIBITOR YACG"/>
    <property type="match status" value="1"/>
</dbReference>
<feature type="binding site" evidence="3">
    <location>
        <position position="30"/>
    </location>
    <ligand>
        <name>Zn(2+)</name>
        <dbReference type="ChEBI" id="CHEBI:29105"/>
    </ligand>
</feature>
<feature type="binding site" evidence="3">
    <location>
        <position position="10"/>
    </location>
    <ligand>
        <name>Zn(2+)</name>
        <dbReference type="ChEBI" id="CHEBI:29105"/>
    </ligand>
</feature>
<dbReference type="EMBL" id="VDUY01000001">
    <property type="protein sequence ID" value="TXL68875.1"/>
    <property type="molecule type" value="Genomic_DNA"/>
</dbReference>
<evidence type="ECO:0000256" key="1">
    <source>
        <dbReference type="ARBA" id="ARBA00022723"/>
    </source>
</evidence>
<dbReference type="GO" id="GO:0008657">
    <property type="term" value="F:DNA topoisomerase type II (double strand cut, ATP-hydrolyzing) inhibitor activity"/>
    <property type="evidence" value="ECO:0007669"/>
    <property type="project" value="UniProtKB-UniRule"/>
</dbReference>
<dbReference type="HAMAP" id="MF_00649">
    <property type="entry name" value="DNA_gyrase_inhibitor_YacG"/>
    <property type="match status" value="1"/>
</dbReference>
<proteinExistence type="inferred from homology"/>
<comment type="function">
    <text evidence="3">Inhibits all the catalytic activities of DNA gyrase by preventing its interaction with DNA. Acts by binding directly to the C-terminal domain of GyrB, which probably disrupts DNA binding by the gyrase.</text>
</comment>
<feature type="binding site" evidence="3">
    <location>
        <position position="7"/>
    </location>
    <ligand>
        <name>Zn(2+)</name>
        <dbReference type="ChEBI" id="CHEBI:29105"/>
    </ligand>
</feature>
<dbReference type="InterPro" id="IPR013088">
    <property type="entry name" value="Znf_NHR/GATA"/>
</dbReference>
<dbReference type="InterPro" id="IPR005584">
    <property type="entry name" value="DNA_gyrase_inhibitor_YacG"/>
</dbReference>
<dbReference type="PANTHER" id="PTHR36150">
    <property type="entry name" value="DNA GYRASE INHIBITOR YACG"/>
    <property type="match status" value="1"/>
</dbReference>
<evidence type="ECO:0000313" key="6">
    <source>
        <dbReference type="Proteomes" id="UP000321548"/>
    </source>
</evidence>
<organism evidence="5 6">
    <name type="scientific">Zeimonas arvi</name>
    <dbReference type="NCBI Taxonomy" id="2498847"/>
    <lineage>
        <taxon>Bacteria</taxon>
        <taxon>Pseudomonadati</taxon>
        <taxon>Pseudomonadota</taxon>
        <taxon>Betaproteobacteria</taxon>
        <taxon>Burkholderiales</taxon>
        <taxon>Burkholderiaceae</taxon>
        <taxon>Zeimonas</taxon>
    </lineage>
</organism>
<keyword evidence="1 3" id="KW-0479">Metal-binding</keyword>
<dbReference type="Pfam" id="PF03884">
    <property type="entry name" value="YacG"/>
    <property type="match status" value="1"/>
</dbReference>
<dbReference type="AlphaFoldDB" id="A0A5C8P6J6"/>
<gene>
    <name evidence="3 5" type="primary">yacG</name>
    <name evidence="5" type="ORF">FHP08_04125</name>
</gene>
<keyword evidence="6" id="KW-1185">Reference proteome</keyword>
<dbReference type="GO" id="GO:0006355">
    <property type="term" value="P:regulation of DNA-templated transcription"/>
    <property type="evidence" value="ECO:0007669"/>
    <property type="project" value="InterPro"/>
</dbReference>
<keyword evidence="2 3" id="KW-0862">Zinc</keyword>
<dbReference type="SUPFAM" id="SSF57716">
    <property type="entry name" value="Glucocorticoid receptor-like (DNA-binding domain)"/>
    <property type="match status" value="1"/>
</dbReference>
<reference evidence="5 6" key="1">
    <citation type="submission" date="2019-06" db="EMBL/GenBank/DDBJ databases">
        <title>Quisquiliibacterium sp. nov., isolated from a maize field.</title>
        <authorList>
            <person name="Lin S.-Y."/>
            <person name="Tsai C.-F."/>
            <person name="Young C.-C."/>
        </authorList>
    </citation>
    <scope>NUCLEOTIDE SEQUENCE [LARGE SCALE GENOMIC DNA]</scope>
    <source>
        <strain evidence="5 6">CC-CFT501</strain>
    </source>
</reference>
<comment type="subunit">
    <text evidence="3">Interacts with GyrB.</text>
</comment>
<dbReference type="RefSeq" id="WP_147703010.1">
    <property type="nucleotide sequence ID" value="NZ_VDUY01000001.1"/>
</dbReference>
<dbReference type="OrthoDB" id="9809663at2"/>
<sequence>MAVKVDCPTCGRKADFSPANRWRPFCSERCKTVDLGAWAAEAYRIAGDVRDDAASSDEGEAAALNARPRS</sequence>
<comment type="caution">
    <text evidence="5">The sequence shown here is derived from an EMBL/GenBank/DDBJ whole genome shotgun (WGS) entry which is preliminary data.</text>
</comment>
<dbReference type="GO" id="GO:0008270">
    <property type="term" value="F:zinc ion binding"/>
    <property type="evidence" value="ECO:0007669"/>
    <property type="project" value="UniProtKB-UniRule"/>
</dbReference>
<evidence type="ECO:0000256" key="4">
    <source>
        <dbReference type="SAM" id="MobiDB-lite"/>
    </source>
</evidence>
<dbReference type="Gene3D" id="3.30.50.10">
    <property type="entry name" value="Erythroid Transcription Factor GATA-1, subunit A"/>
    <property type="match status" value="1"/>
</dbReference>
<comment type="similarity">
    <text evidence="3">Belongs to the DNA gyrase inhibitor YacG family.</text>
</comment>
<dbReference type="Proteomes" id="UP000321548">
    <property type="component" value="Unassembled WGS sequence"/>
</dbReference>
<feature type="binding site" evidence="3">
    <location>
        <position position="26"/>
    </location>
    <ligand>
        <name>Zn(2+)</name>
        <dbReference type="ChEBI" id="CHEBI:29105"/>
    </ligand>
</feature>
<evidence type="ECO:0000313" key="5">
    <source>
        <dbReference type="EMBL" id="TXL68875.1"/>
    </source>
</evidence>
<evidence type="ECO:0000256" key="3">
    <source>
        <dbReference type="HAMAP-Rule" id="MF_00649"/>
    </source>
</evidence>
<name>A0A5C8P6J6_9BURK</name>
<comment type="cofactor">
    <cofactor evidence="3">
        <name>Zn(2+)</name>
        <dbReference type="ChEBI" id="CHEBI:29105"/>
    </cofactor>
    <text evidence="3">Binds 1 zinc ion.</text>
</comment>
<feature type="region of interest" description="Disordered" evidence="4">
    <location>
        <begin position="51"/>
        <end position="70"/>
    </location>
</feature>
<protein>
    <recommendedName>
        <fullName evidence="3">DNA gyrase inhibitor YacG</fullName>
    </recommendedName>
</protein>
<accession>A0A5C8P6J6</accession>